<dbReference type="InterPro" id="IPR027417">
    <property type="entry name" value="P-loop_NTPase"/>
</dbReference>
<dbReference type="SUPFAM" id="SSF52540">
    <property type="entry name" value="P-loop containing nucleoside triphosphate hydrolases"/>
    <property type="match status" value="1"/>
</dbReference>
<evidence type="ECO:0000256" key="1">
    <source>
        <dbReference type="ARBA" id="ARBA00022722"/>
    </source>
</evidence>
<dbReference type="GO" id="GO:0000724">
    <property type="term" value="P:double-strand break repair via homologous recombination"/>
    <property type="evidence" value="ECO:0007669"/>
    <property type="project" value="UniProtKB-UniRule"/>
</dbReference>
<organism evidence="18 19">
    <name type="scientific">Limosilactobacillus panis DSM 6035</name>
    <dbReference type="NCBI Taxonomy" id="1423782"/>
    <lineage>
        <taxon>Bacteria</taxon>
        <taxon>Bacillati</taxon>
        <taxon>Bacillota</taxon>
        <taxon>Bacilli</taxon>
        <taxon>Lactobacillales</taxon>
        <taxon>Lactobacillaceae</taxon>
        <taxon>Limosilactobacillus</taxon>
    </lineage>
</organism>
<dbReference type="GO" id="GO:0005524">
    <property type="term" value="F:ATP binding"/>
    <property type="evidence" value="ECO:0007669"/>
    <property type="project" value="UniProtKB-UniRule"/>
</dbReference>
<dbReference type="Pfam" id="PF00580">
    <property type="entry name" value="UvrD-helicase"/>
    <property type="match status" value="1"/>
</dbReference>
<evidence type="ECO:0000256" key="6">
    <source>
        <dbReference type="ARBA" id="ARBA00022839"/>
    </source>
</evidence>
<evidence type="ECO:0000256" key="11">
    <source>
        <dbReference type="ARBA" id="ARBA00034617"/>
    </source>
</evidence>
<dbReference type="GO" id="GO:0005829">
    <property type="term" value="C:cytosol"/>
    <property type="evidence" value="ECO:0007669"/>
    <property type="project" value="TreeGrafter"/>
</dbReference>
<keyword evidence="19" id="KW-1185">Reference proteome</keyword>
<dbReference type="Pfam" id="PF12705">
    <property type="entry name" value="PDDEXK_1"/>
    <property type="match status" value="1"/>
</dbReference>
<dbReference type="HAMAP" id="MF_01451">
    <property type="entry name" value="AddA"/>
    <property type="match status" value="1"/>
</dbReference>
<dbReference type="InterPro" id="IPR014152">
    <property type="entry name" value="AddA"/>
</dbReference>
<dbReference type="InterPro" id="IPR000212">
    <property type="entry name" value="DNA_helicase_UvrD/REP"/>
</dbReference>
<keyword evidence="9 13" id="KW-0234">DNA repair</keyword>
<evidence type="ECO:0000256" key="8">
    <source>
        <dbReference type="ARBA" id="ARBA00023125"/>
    </source>
</evidence>
<dbReference type="EMBL" id="AZGM01000046">
    <property type="protein sequence ID" value="KRM28199.1"/>
    <property type="molecule type" value="Genomic_DNA"/>
</dbReference>
<comment type="catalytic activity">
    <reaction evidence="12 13">
        <text>ATP + H2O = ADP + phosphate + H(+)</text>
        <dbReference type="Rhea" id="RHEA:13065"/>
        <dbReference type="ChEBI" id="CHEBI:15377"/>
        <dbReference type="ChEBI" id="CHEBI:15378"/>
        <dbReference type="ChEBI" id="CHEBI:30616"/>
        <dbReference type="ChEBI" id="CHEBI:43474"/>
        <dbReference type="ChEBI" id="CHEBI:456216"/>
        <dbReference type="EC" id="5.6.2.4"/>
    </reaction>
</comment>
<dbReference type="EC" id="3.1.-.-" evidence="13"/>
<dbReference type="GO" id="GO:0008408">
    <property type="term" value="F:3'-5' exonuclease activity"/>
    <property type="evidence" value="ECO:0007669"/>
    <property type="project" value="UniProtKB-UniRule"/>
</dbReference>
<dbReference type="SUPFAM" id="SSF52980">
    <property type="entry name" value="Restriction endonuclease-like"/>
    <property type="match status" value="1"/>
</dbReference>
<evidence type="ECO:0000256" key="14">
    <source>
        <dbReference type="PROSITE-ProRule" id="PRU00560"/>
    </source>
</evidence>
<keyword evidence="7 13" id="KW-0067">ATP-binding</keyword>
<dbReference type="PANTHER" id="PTHR11070">
    <property type="entry name" value="UVRD / RECB / PCRA DNA HELICASE FAMILY MEMBER"/>
    <property type="match status" value="1"/>
</dbReference>
<evidence type="ECO:0000256" key="4">
    <source>
        <dbReference type="ARBA" id="ARBA00022801"/>
    </source>
</evidence>
<dbReference type="GO" id="GO:0043138">
    <property type="term" value="F:3'-5' DNA helicase activity"/>
    <property type="evidence" value="ECO:0007669"/>
    <property type="project" value="UniProtKB-UniRule"/>
</dbReference>
<keyword evidence="3 13" id="KW-0227">DNA damage</keyword>
<comment type="function">
    <text evidence="13">The heterodimer acts as both an ATP-dependent DNA helicase and an ATP-dependent, dual-direction single-stranded exonuclease. Recognizes the chi site generating a DNA molecule suitable for the initiation of homologous recombination. The AddA nuclease domain is required for chi fragment generation; this subunit has the helicase and 3' -&gt; 5' nuclease activities.</text>
</comment>
<evidence type="ECO:0000256" key="7">
    <source>
        <dbReference type="ARBA" id="ARBA00022840"/>
    </source>
</evidence>
<dbReference type="InterPro" id="IPR038726">
    <property type="entry name" value="PDDEXK_AddAB-type"/>
</dbReference>
<dbReference type="GO" id="GO:0016887">
    <property type="term" value="F:ATP hydrolysis activity"/>
    <property type="evidence" value="ECO:0007669"/>
    <property type="project" value="RHEA"/>
</dbReference>
<keyword evidence="2 13" id="KW-0547">Nucleotide-binding</keyword>
<dbReference type="PROSITE" id="PS51198">
    <property type="entry name" value="UVRD_HELICASE_ATP_BIND"/>
    <property type="match status" value="1"/>
</dbReference>
<dbReference type="Gene3D" id="3.40.50.300">
    <property type="entry name" value="P-loop containing nucleotide triphosphate hydrolases"/>
    <property type="match status" value="4"/>
</dbReference>
<evidence type="ECO:0000259" key="17">
    <source>
        <dbReference type="PROSITE" id="PS51217"/>
    </source>
</evidence>
<name>A0A0R1XDF8_9LACO</name>
<dbReference type="EC" id="5.6.2.4" evidence="13"/>
<feature type="region of interest" description="Disordered" evidence="15">
    <location>
        <begin position="1"/>
        <end position="24"/>
    </location>
</feature>
<dbReference type="STRING" id="1423782.FD32_GL001800"/>
<evidence type="ECO:0000256" key="10">
    <source>
        <dbReference type="ARBA" id="ARBA00023235"/>
    </source>
</evidence>
<dbReference type="InterPro" id="IPR014016">
    <property type="entry name" value="UvrD-like_ATP-bd"/>
</dbReference>
<keyword evidence="10 13" id="KW-0413">Isomerase</keyword>
<dbReference type="PROSITE" id="PS51217">
    <property type="entry name" value="UVRD_HELICASE_CTER"/>
    <property type="match status" value="1"/>
</dbReference>
<comment type="caution">
    <text evidence="18">The sequence shown here is derived from an EMBL/GenBank/DDBJ whole genome shotgun (WGS) entry which is preliminary data.</text>
</comment>
<evidence type="ECO:0000256" key="12">
    <source>
        <dbReference type="ARBA" id="ARBA00048988"/>
    </source>
</evidence>
<keyword evidence="6 13" id="KW-0269">Exonuclease</keyword>
<keyword evidence="4 13" id="KW-0378">Hydrolase</keyword>
<dbReference type="InterPro" id="IPR014017">
    <property type="entry name" value="DNA_helicase_UvrD-like_C"/>
</dbReference>
<comment type="subunit">
    <text evidence="13">Heterodimer of AddA and AddB/RexB.</text>
</comment>
<dbReference type="InterPro" id="IPR011604">
    <property type="entry name" value="PDDEXK-like_dom_sf"/>
</dbReference>
<evidence type="ECO:0000256" key="9">
    <source>
        <dbReference type="ARBA" id="ARBA00023204"/>
    </source>
</evidence>
<sequence length="1387" mass="157303">MKREENSKMATFNPTPAQRQAISDRDQNIIVSASAGSGKTAVLVNRAVDLIKDGRAQIDNMLMVTFTDAAAKNMRDKIRHRLQEVAQQEPRLRDKMTSQINRLPLADISTIHAFCLKLIRRYYFLIDLDPQFRLLTDATEQLLLQEDVWREVSEHFYEQADESTPDAASFAQLVLNFSGDRDDAGLNDLVLKLAEIANAQPNPEEWLNSLPAAYDLGDDVLHSKFFTVQLRPLVSQQLDQMERDFYELLQRAQQDGLDKDAAVFKSDRLLVNRLKVVLDPNKMNVSDILNILDQVSFGSFSGRPKKGSAGYEEFTVLNKERNQLKKDWPKQVAQVDNRQAALDLIQQFTTAFNKLKDRAKAAQLADKTISSLEDDLAQFAQAKAALTPDSWDKVRAMFTGAKFKTMARAPKDDDLAKAVHQSLTKSRKTVKDHFTGLLDHFFSYDEQQLRHVSRAARRLLVKLTQATIAFQHAYQRVKLRRHVLEFSDLEHYAYQILTPPADQPEWQELVANLQDHYREIMVDEYQDTNRLQEAILMRLAGENQHKLFIVGDVKQSIYRFRQADPSLFIHKYQRYRQDGADDEAIVLGENFRSMKNITDFTNLLFSQLMGADVGEIEYDEDAHLKYAATYYDENADNQPQPTEIMLYDANADPDAGEEDHEDDKLAGELRMVGMRIKQMVANQEQIFSDGRMRPINYGDIVLLERTKTINNTLMEEFSKLDIPLTVHDVESYFQATEVRVMMALLRLVDNPQQDIPLVAVLRSPLVGLTTDELAFIRLQNRSANYYTALRTFKVNYEDPSRHLVQPTLLKGDGTVQLLYDKVRRFLDQLAEFRQTAQQQSLVDLIWQIYKQTGYLDYVGAMPGGAQRQANLHALYQRAHDYEQSSFKGLYQFIRFIEKMQEHDKDLGVAPTQLADDTVNVMTIHGSKGLQFPIVFLIDATHGFNQQSTKETAVVDAVNKVGIEYVDQDRVEYDTPQRQAVISGVRQGERAEDLRVLYVALTRAEQRLVITGSFNEENRRQTLTGAWNQWQKAFQSTGTLLGPQLRVNARSFMDWIGMALARSKQFRAKQVAPTGMTLEEGALANYDQEAALFSGQRFTVRTLTAADVNRQLAELGQAASAVDAANAPQPAPGDEQAALQALDFHYPYPVATKTTAYQSVTDVKRLFEYPDDSGEAQWDYRRQQREKQAQGIYFNNDFAVPDFIKQAEQTPAATSIGTATHLVFQKLTLTKAGVTVAAIRALIDQLVSDQLIAPAVAPKINRDGISRFFQTAVGKKVLATPGGYHREAPFAMVMNGAELFKEIKPQNNEQVLIHGIIDGYLMTDDGITLVDYKTDHLADSDPAIATQQIVDRYRGQLNLYKQALNLMEPVPVVEMGLYLVESGQFIAI</sequence>
<comment type="catalytic activity">
    <reaction evidence="11 13">
        <text>Couples ATP hydrolysis with the unwinding of duplex DNA by translocating in the 3'-5' direction.</text>
        <dbReference type="EC" id="5.6.2.4"/>
    </reaction>
</comment>
<dbReference type="NCBIfam" id="TIGR02785">
    <property type="entry name" value="addA_Gpos"/>
    <property type="match status" value="1"/>
</dbReference>
<dbReference type="InterPro" id="IPR011335">
    <property type="entry name" value="Restrct_endonuc-II-like"/>
</dbReference>
<gene>
    <name evidence="13" type="primary">addA</name>
    <name evidence="18" type="ORF">FD32_GL001800</name>
</gene>
<evidence type="ECO:0000256" key="3">
    <source>
        <dbReference type="ARBA" id="ARBA00022763"/>
    </source>
</evidence>
<evidence type="ECO:0000256" key="15">
    <source>
        <dbReference type="SAM" id="MobiDB-lite"/>
    </source>
</evidence>
<evidence type="ECO:0000313" key="18">
    <source>
        <dbReference type="EMBL" id="KRM28199.1"/>
    </source>
</evidence>
<dbReference type="PATRIC" id="fig|1423782.4.peg.1873"/>
<evidence type="ECO:0000256" key="13">
    <source>
        <dbReference type="HAMAP-Rule" id="MF_01451"/>
    </source>
</evidence>
<protein>
    <recommendedName>
        <fullName evidence="13">ATP-dependent helicase/nuclease subunit A</fullName>
        <ecNumber evidence="13">3.1.-.-</ecNumber>
        <ecNumber evidence="13">5.6.2.4</ecNumber>
    </recommendedName>
    <alternativeName>
        <fullName evidence="13">ATP-dependent helicase/nuclease AddA</fullName>
    </alternativeName>
    <alternativeName>
        <fullName evidence="13">DNA 3'-5' helicase AddA</fullName>
    </alternativeName>
</protein>
<dbReference type="Pfam" id="PF13361">
    <property type="entry name" value="UvrD_C"/>
    <property type="match status" value="1"/>
</dbReference>
<dbReference type="GO" id="GO:0003690">
    <property type="term" value="F:double-stranded DNA binding"/>
    <property type="evidence" value="ECO:0007669"/>
    <property type="project" value="UniProtKB-UniRule"/>
</dbReference>
<dbReference type="Gene3D" id="3.90.320.10">
    <property type="match status" value="1"/>
</dbReference>
<feature type="domain" description="UvrD-like helicase ATP-binding" evidence="16">
    <location>
        <begin position="12"/>
        <end position="594"/>
    </location>
</feature>
<keyword evidence="5 13" id="KW-0347">Helicase</keyword>
<evidence type="ECO:0000256" key="2">
    <source>
        <dbReference type="ARBA" id="ARBA00022741"/>
    </source>
</evidence>
<keyword evidence="1 13" id="KW-0540">Nuclease</keyword>
<feature type="compositionally biased region" description="Polar residues" evidence="15">
    <location>
        <begin position="8"/>
        <end position="21"/>
    </location>
</feature>
<dbReference type="PANTHER" id="PTHR11070:SF48">
    <property type="entry name" value="ATP-DEPENDENT HELICASE_NUCLEASE SUBUNIT A"/>
    <property type="match status" value="1"/>
</dbReference>
<feature type="domain" description="UvrD-like helicase C-terminal" evidence="17">
    <location>
        <begin position="622"/>
        <end position="928"/>
    </location>
</feature>
<keyword evidence="8 13" id="KW-0238">DNA-binding</keyword>
<accession>A0A0R1XDF8</accession>
<comment type="similarity">
    <text evidence="13">Belongs to the helicase family. AddA subfamily.</text>
</comment>
<feature type="binding site" evidence="14">
    <location>
        <begin position="33"/>
        <end position="40"/>
    </location>
    <ligand>
        <name>ATP</name>
        <dbReference type="ChEBI" id="CHEBI:30616"/>
    </ligand>
</feature>
<dbReference type="Proteomes" id="UP000051412">
    <property type="component" value="Unassembled WGS sequence"/>
</dbReference>
<evidence type="ECO:0000256" key="5">
    <source>
        <dbReference type="ARBA" id="ARBA00022806"/>
    </source>
</evidence>
<dbReference type="GO" id="GO:0033202">
    <property type="term" value="C:DNA helicase complex"/>
    <property type="evidence" value="ECO:0007669"/>
    <property type="project" value="TreeGrafter"/>
</dbReference>
<evidence type="ECO:0000259" key="16">
    <source>
        <dbReference type="PROSITE" id="PS51198"/>
    </source>
</evidence>
<evidence type="ECO:0000313" key="19">
    <source>
        <dbReference type="Proteomes" id="UP000051412"/>
    </source>
</evidence>
<proteinExistence type="inferred from homology"/>
<comment type="cofactor">
    <cofactor evidence="13">
        <name>Mg(2+)</name>
        <dbReference type="ChEBI" id="CHEBI:18420"/>
    </cofactor>
</comment>
<reference evidence="18 19" key="1">
    <citation type="journal article" date="2015" name="Genome Announc.">
        <title>Expanding the biotechnology potential of lactobacilli through comparative genomics of 213 strains and associated genera.</title>
        <authorList>
            <person name="Sun Z."/>
            <person name="Harris H.M."/>
            <person name="McCann A."/>
            <person name="Guo C."/>
            <person name="Argimon S."/>
            <person name="Zhang W."/>
            <person name="Yang X."/>
            <person name="Jeffery I.B."/>
            <person name="Cooney J.C."/>
            <person name="Kagawa T.F."/>
            <person name="Liu W."/>
            <person name="Song Y."/>
            <person name="Salvetti E."/>
            <person name="Wrobel A."/>
            <person name="Rasinkangas P."/>
            <person name="Parkhill J."/>
            <person name="Rea M.C."/>
            <person name="O'Sullivan O."/>
            <person name="Ritari J."/>
            <person name="Douillard F.P."/>
            <person name="Paul Ross R."/>
            <person name="Yang R."/>
            <person name="Briner A.E."/>
            <person name="Felis G.E."/>
            <person name="de Vos W.M."/>
            <person name="Barrangou R."/>
            <person name="Klaenhammer T.R."/>
            <person name="Caufield P.W."/>
            <person name="Cui Y."/>
            <person name="Zhang H."/>
            <person name="O'Toole P.W."/>
        </authorList>
    </citation>
    <scope>NUCLEOTIDE SEQUENCE [LARGE SCALE GENOMIC DNA]</scope>
    <source>
        <strain evidence="18 19">DSM 6035</strain>
    </source>
</reference>
<dbReference type="CDD" id="cd17932">
    <property type="entry name" value="DEXQc_UvrD"/>
    <property type="match status" value="2"/>
</dbReference>